<dbReference type="InterPro" id="IPR010836">
    <property type="entry name" value="SapC"/>
</dbReference>
<accession>A0A4U0YVK7</accession>
<dbReference type="AlphaFoldDB" id="A0A4U0YVK7"/>
<reference evidence="1 2" key="1">
    <citation type="submission" date="2019-04" db="EMBL/GenBank/DDBJ databases">
        <title>Crypto-aerobic microbial life in anoxic (sulfidic) marine sediments.</title>
        <authorList>
            <person name="Bhattacharya S."/>
            <person name="Roy C."/>
            <person name="Mondal N."/>
            <person name="Sarkar J."/>
            <person name="Mandal S."/>
            <person name="Rameez M.J."/>
            <person name="Ghosh W."/>
        </authorList>
    </citation>
    <scope>NUCLEOTIDE SEQUENCE [LARGE SCALE GENOMIC DNA]</scope>
    <source>
        <strain evidence="1 2">SBBC</strain>
    </source>
</reference>
<feature type="non-terminal residue" evidence="1">
    <location>
        <position position="153"/>
    </location>
</feature>
<comment type="caution">
    <text evidence="1">The sequence shown here is derived from an EMBL/GenBank/DDBJ whole genome shotgun (WGS) entry which is preliminary data.</text>
</comment>
<sequence length="153" mass="15911">MPSLRRPDPQPLCRERHGAWGWRTDDLAAAAAAAGALPLGLAEAPLLAATLPLLFRRVGGRALPFVLVKAAGPASPLVTPQGRFRGACPVALSTAPFLPGPAGLLWLDESSPLLTRGSGGVPFFGPEGLTAPARAAEAALRLWARDRRRAAKA</sequence>
<dbReference type="Proteomes" id="UP000306340">
    <property type="component" value="Unassembled WGS sequence"/>
</dbReference>
<protein>
    <submittedName>
        <fullName evidence="1">Uncharacterized protein</fullName>
    </submittedName>
</protein>
<name>A0A4U0YVK7_9RHOB</name>
<proteinExistence type="predicted"/>
<dbReference type="Pfam" id="PF07277">
    <property type="entry name" value="SapC"/>
    <property type="match status" value="1"/>
</dbReference>
<evidence type="ECO:0000313" key="1">
    <source>
        <dbReference type="EMBL" id="TKA94809.1"/>
    </source>
</evidence>
<evidence type="ECO:0000313" key="2">
    <source>
        <dbReference type="Proteomes" id="UP000306340"/>
    </source>
</evidence>
<dbReference type="RefSeq" id="WP_211246199.1">
    <property type="nucleotide sequence ID" value="NZ_SWAU01000278.1"/>
</dbReference>
<gene>
    <name evidence="1" type="ORF">FAZ78_20270</name>
</gene>
<organism evidence="1 2">
    <name type="scientific">Cereibacter changlensis</name>
    <dbReference type="NCBI Taxonomy" id="402884"/>
    <lineage>
        <taxon>Bacteria</taxon>
        <taxon>Pseudomonadati</taxon>
        <taxon>Pseudomonadota</taxon>
        <taxon>Alphaproteobacteria</taxon>
        <taxon>Rhodobacterales</taxon>
        <taxon>Paracoccaceae</taxon>
        <taxon>Cereibacter</taxon>
    </lineage>
</organism>
<dbReference type="EMBL" id="SWAU01000278">
    <property type="protein sequence ID" value="TKA94809.1"/>
    <property type="molecule type" value="Genomic_DNA"/>
</dbReference>